<organism evidence="1 2">
    <name type="scientific">Phlebia brevispora</name>
    <dbReference type="NCBI Taxonomy" id="194682"/>
    <lineage>
        <taxon>Eukaryota</taxon>
        <taxon>Fungi</taxon>
        <taxon>Dikarya</taxon>
        <taxon>Basidiomycota</taxon>
        <taxon>Agaricomycotina</taxon>
        <taxon>Agaricomycetes</taxon>
        <taxon>Polyporales</taxon>
        <taxon>Meruliaceae</taxon>
        <taxon>Phlebia</taxon>
    </lineage>
</organism>
<evidence type="ECO:0000313" key="1">
    <source>
        <dbReference type="EMBL" id="KAJ3552918.1"/>
    </source>
</evidence>
<comment type="caution">
    <text evidence="1">The sequence shown here is derived from an EMBL/GenBank/DDBJ whole genome shotgun (WGS) entry which is preliminary data.</text>
</comment>
<dbReference type="Proteomes" id="UP001148662">
    <property type="component" value="Unassembled WGS sequence"/>
</dbReference>
<accession>A0ACC1T452</accession>
<keyword evidence="2" id="KW-1185">Reference proteome</keyword>
<sequence length="657" mass="73232">MEPSYIDTSRSARISDSGPPGRMLEIKVDLEVPGRASPTAAASSLLNYEYISALSTVRKVIVVYIAAKQYCGTASRRAASVPVAIAACTYTVPCSVKWAYNSIHEYSICSLRDYSTICDMLTRAASIGATHKDDILPSSDFLFSPLDNIPGPPSTSFWRGNIPDMFNRHGWRFHDSWSQQYGQVFKFHGALGAKALYVFDPKALHSIIVKDQMIYEEARWFIGWNHMVHGPGLLSTLGEQHRNQRRVLNPVFSINHMRHMTPIFYATVHRLETAIFAELKGGVPDVDVLGWMGRLALELVGQGGLGYSFDPLVVNTHNAFGDAVKRLIPTTFALHTWRTLVPTLSKIGTPALQRAVARYLPNKDMQEMRHIIETLATKAREVYYSKKTALETGDEAVMHQVGEGKDILSVLIKANMSASEADRLSEEEVIAQMSTLIFAAMDTTSNALARTLHLLAEYQDVQDKMRAELLEASEYEDIPYDQLVALPYLDAVCRETLRLFPPVTFLFRETRQDAVMPLSQPVHGVDGSTINEILVPKDTSVVIGIRASNRNKEIWGEDALEWKPERWLSPLPEAVGQAHLPGVYSNLMTFLGGGRSCIGFKFSQLEMKVVLAVVLRSFKFSLSDKKIVWNLAGVNYPTVGETSPKPSLPLKVERVVR</sequence>
<dbReference type="EMBL" id="JANHOG010000601">
    <property type="protein sequence ID" value="KAJ3552918.1"/>
    <property type="molecule type" value="Genomic_DNA"/>
</dbReference>
<proteinExistence type="predicted"/>
<gene>
    <name evidence="1" type="ORF">NM688_g3899</name>
</gene>
<evidence type="ECO:0000313" key="2">
    <source>
        <dbReference type="Proteomes" id="UP001148662"/>
    </source>
</evidence>
<name>A0ACC1T452_9APHY</name>
<protein>
    <submittedName>
        <fullName evidence="1">Uncharacterized protein</fullName>
    </submittedName>
</protein>
<reference evidence="1" key="1">
    <citation type="submission" date="2022-07" db="EMBL/GenBank/DDBJ databases">
        <title>Genome Sequence of Phlebia brevispora.</title>
        <authorList>
            <person name="Buettner E."/>
        </authorList>
    </citation>
    <scope>NUCLEOTIDE SEQUENCE</scope>
    <source>
        <strain evidence="1">MPL23</strain>
    </source>
</reference>